<keyword evidence="1" id="KW-0472">Membrane</keyword>
<accession>A0ABS5SWL4</accession>
<comment type="caution">
    <text evidence="2">The sequence shown here is derived from an EMBL/GenBank/DDBJ whole genome shotgun (WGS) entry which is preliminary data.</text>
</comment>
<evidence type="ECO:0000313" key="2">
    <source>
        <dbReference type="EMBL" id="MBT0724493.1"/>
    </source>
</evidence>
<dbReference type="InterPro" id="IPR008407">
    <property type="entry name" value="Brnchd-chn_aa_trnsp_AzlD"/>
</dbReference>
<dbReference type="EMBL" id="JABBFR010000010">
    <property type="protein sequence ID" value="MBT0724493.1"/>
    <property type="molecule type" value="Genomic_DNA"/>
</dbReference>
<dbReference type="Pfam" id="PF05437">
    <property type="entry name" value="AzlD"/>
    <property type="match status" value="1"/>
</dbReference>
<sequence>MALSTYFTRILGYLLLRNRQLSPRMQAIMDAAPGCVLITIISPYFVTDKPADLLALAISLFAASRWGLLPVVIISVVTTALLRFML</sequence>
<organism evidence="2 3">
    <name type="scientific">Rosenbergiella gaditana</name>
    <dbReference type="NCBI Taxonomy" id="2726987"/>
    <lineage>
        <taxon>Bacteria</taxon>
        <taxon>Pseudomonadati</taxon>
        <taxon>Pseudomonadota</taxon>
        <taxon>Gammaproteobacteria</taxon>
        <taxon>Enterobacterales</taxon>
        <taxon>Erwiniaceae</taxon>
        <taxon>Rosenbergiella</taxon>
    </lineage>
</organism>
<protein>
    <submittedName>
        <fullName evidence="2">AzlD family protein</fullName>
    </submittedName>
</protein>
<dbReference type="Proteomes" id="UP000790096">
    <property type="component" value="Unassembled WGS sequence"/>
</dbReference>
<gene>
    <name evidence="2" type="ORF">HH682_08580</name>
</gene>
<reference evidence="2 3" key="1">
    <citation type="submission" date="2020-04" db="EMBL/GenBank/DDBJ databases">
        <title>Genome sequencing of Rosenbergiella species.</title>
        <authorList>
            <person name="Alvarez-Perez S."/>
            <person name="Lievens B."/>
        </authorList>
    </citation>
    <scope>NUCLEOTIDE SEQUENCE [LARGE SCALE GENOMIC DNA]</scope>
    <source>
        <strain evidence="2 3">S61</strain>
    </source>
</reference>
<evidence type="ECO:0000313" key="3">
    <source>
        <dbReference type="Proteomes" id="UP000790096"/>
    </source>
</evidence>
<proteinExistence type="predicted"/>
<feature type="transmembrane region" description="Helical" evidence="1">
    <location>
        <begin position="27"/>
        <end position="46"/>
    </location>
</feature>
<keyword evidence="1" id="KW-0812">Transmembrane</keyword>
<evidence type="ECO:0000256" key="1">
    <source>
        <dbReference type="SAM" id="Phobius"/>
    </source>
</evidence>
<keyword evidence="3" id="KW-1185">Reference proteome</keyword>
<keyword evidence="1" id="KW-1133">Transmembrane helix</keyword>
<name>A0ABS5SWL4_9GAMM</name>
<feature type="transmembrane region" description="Helical" evidence="1">
    <location>
        <begin position="66"/>
        <end position="85"/>
    </location>
</feature>